<name>A0AAP2DML9_9BACT</name>
<evidence type="ECO:0000313" key="2">
    <source>
        <dbReference type="Proteomes" id="UP001319200"/>
    </source>
</evidence>
<accession>A0AAP2DML9</accession>
<organism evidence="1 2">
    <name type="scientific">Chryseosolibacter histidini</name>
    <dbReference type="NCBI Taxonomy" id="2782349"/>
    <lineage>
        <taxon>Bacteria</taxon>
        <taxon>Pseudomonadati</taxon>
        <taxon>Bacteroidota</taxon>
        <taxon>Cytophagia</taxon>
        <taxon>Cytophagales</taxon>
        <taxon>Chryseotaleaceae</taxon>
        <taxon>Chryseosolibacter</taxon>
    </lineage>
</organism>
<dbReference type="EMBL" id="JAHESF010000021">
    <property type="protein sequence ID" value="MBT1699123.1"/>
    <property type="molecule type" value="Genomic_DNA"/>
</dbReference>
<comment type="caution">
    <text evidence="1">The sequence shown here is derived from an EMBL/GenBank/DDBJ whole genome shotgun (WGS) entry which is preliminary data.</text>
</comment>
<reference evidence="1 2" key="1">
    <citation type="submission" date="2021-05" db="EMBL/GenBank/DDBJ databases">
        <title>A Polyphasic approach of four new species of the genus Ohtaekwangia: Ohtaekwangia histidinii sp. nov., Ohtaekwangia cretensis sp. nov., Ohtaekwangia indiensis sp. nov., Ohtaekwangia reichenbachii sp. nov. from diverse environment.</title>
        <authorList>
            <person name="Octaviana S."/>
        </authorList>
    </citation>
    <scope>NUCLEOTIDE SEQUENCE [LARGE SCALE GENOMIC DNA]</scope>
    <source>
        <strain evidence="1 2">PWU4</strain>
    </source>
</reference>
<keyword evidence="2" id="KW-1185">Reference proteome</keyword>
<protein>
    <submittedName>
        <fullName evidence="1">Uncharacterized protein</fullName>
    </submittedName>
</protein>
<evidence type="ECO:0000313" key="1">
    <source>
        <dbReference type="EMBL" id="MBT1699123.1"/>
    </source>
</evidence>
<dbReference type="Proteomes" id="UP001319200">
    <property type="component" value="Unassembled WGS sequence"/>
</dbReference>
<gene>
    <name evidence="1" type="ORF">KK083_19665</name>
</gene>
<proteinExistence type="predicted"/>
<dbReference type="RefSeq" id="WP_254166655.1">
    <property type="nucleotide sequence ID" value="NZ_JAHESF010000021.1"/>
</dbReference>
<dbReference type="AlphaFoldDB" id="A0AAP2DML9"/>
<sequence length="83" mass="9521">MSYLLITQNEAKKFKSFLSGKEIEVSVIMSPSANLFRKGDEVEIFYGNDNSDTYKARITRQQRESGNTQNKTKLQVMLGLVRQ</sequence>